<dbReference type="EMBL" id="QGGU01000003">
    <property type="protein sequence ID" value="PWK53234.1"/>
    <property type="molecule type" value="Genomic_DNA"/>
</dbReference>
<dbReference type="Gene3D" id="1.10.287.470">
    <property type="entry name" value="Helix hairpin bin"/>
    <property type="match status" value="1"/>
</dbReference>
<keyword evidence="10" id="KW-1185">Reference proteome</keyword>
<evidence type="ECO:0000259" key="7">
    <source>
        <dbReference type="Pfam" id="PF25954"/>
    </source>
</evidence>
<dbReference type="Pfam" id="PF25954">
    <property type="entry name" value="Beta-barrel_RND_2"/>
    <property type="match status" value="1"/>
</dbReference>
<keyword evidence="5" id="KW-0732">Signal</keyword>
<dbReference type="AlphaFoldDB" id="A0A316FWP4"/>
<evidence type="ECO:0000256" key="4">
    <source>
        <dbReference type="SAM" id="Coils"/>
    </source>
</evidence>
<dbReference type="Gene3D" id="2.40.30.170">
    <property type="match status" value="1"/>
</dbReference>
<dbReference type="PANTHER" id="PTHR30469">
    <property type="entry name" value="MULTIDRUG RESISTANCE PROTEIN MDTA"/>
    <property type="match status" value="1"/>
</dbReference>
<evidence type="ECO:0000259" key="8">
    <source>
        <dbReference type="Pfam" id="PF25967"/>
    </source>
</evidence>
<sequence length="376" mass="41881">MNPMPSALLMKKVFMMRLFIKTAPIALVSLLMACEPAEQTAPEPVIRPAKIIQVTNQSDTAIRKFPATVEANQGATLAFRVSGEIEAFLVKPGEQVKEGQLLVRLDDEDFKIRLNDRKARFELAKAQYERAKVLEEKNLASQAQLDEAKANLLIAQAELDSAESDLKHTELRAPYAGSISKTYVKNRENIQAKENILRLMNRDRVDISIQVPEHIFARVKRGSNYQPSVTFDALPDKPFLLTVKEWDTQADPITLTYKVVFSLPSPEQINVLPGMSAQVHIDLSQITDTKASQIVLPVEAVFAPEGQTTSNDEGYVWKYDSDSQQVSLHKVTLGQVHQQGVEILTGVEVGDQVVTAGVHSLKEGMKVKPWNKERGL</sequence>
<comment type="similarity">
    <text evidence="2">Belongs to the membrane fusion protein (MFP) (TC 8.A.1) family.</text>
</comment>
<feature type="chain" id="PRO_5016304975" evidence="5">
    <location>
        <begin position="34"/>
        <end position="376"/>
    </location>
</feature>
<dbReference type="PANTHER" id="PTHR30469:SF20">
    <property type="entry name" value="EFFLUX RND TRANSPORTER PERIPLASMIC ADAPTOR SUBUNIT"/>
    <property type="match status" value="1"/>
</dbReference>
<reference evidence="9 10" key="1">
    <citation type="submission" date="2018-05" db="EMBL/GenBank/DDBJ databases">
        <title>Genomic Encyclopedia of Type Strains, Phase IV (KMG-IV): sequencing the most valuable type-strain genomes for metagenomic binning, comparative biology and taxonomic classification.</title>
        <authorList>
            <person name="Goeker M."/>
        </authorList>
    </citation>
    <scope>NUCLEOTIDE SEQUENCE [LARGE SCALE GENOMIC DNA]</scope>
    <source>
        <strain evidence="9 10">DSM 25350</strain>
    </source>
</reference>
<evidence type="ECO:0000256" key="1">
    <source>
        <dbReference type="ARBA" id="ARBA00004196"/>
    </source>
</evidence>
<dbReference type="Proteomes" id="UP000245790">
    <property type="component" value="Unassembled WGS sequence"/>
</dbReference>
<dbReference type="InterPro" id="IPR058627">
    <property type="entry name" value="MdtA-like_C"/>
</dbReference>
<feature type="domain" description="CusB-like beta-barrel" evidence="7">
    <location>
        <begin position="207"/>
        <end position="282"/>
    </location>
</feature>
<dbReference type="InterPro" id="IPR006143">
    <property type="entry name" value="RND_pump_MFP"/>
</dbReference>
<protein>
    <submittedName>
        <fullName evidence="9">RND family efflux transporter MFP subunit</fullName>
    </submittedName>
</protein>
<evidence type="ECO:0000256" key="5">
    <source>
        <dbReference type="SAM" id="SignalP"/>
    </source>
</evidence>
<evidence type="ECO:0000313" key="9">
    <source>
        <dbReference type="EMBL" id="PWK53234.1"/>
    </source>
</evidence>
<comment type="caution">
    <text evidence="9">The sequence shown here is derived from an EMBL/GenBank/DDBJ whole genome shotgun (WGS) entry which is preliminary data.</text>
</comment>
<evidence type="ECO:0000259" key="6">
    <source>
        <dbReference type="Pfam" id="PF25917"/>
    </source>
</evidence>
<evidence type="ECO:0000256" key="3">
    <source>
        <dbReference type="ARBA" id="ARBA00022448"/>
    </source>
</evidence>
<dbReference type="Gene3D" id="2.40.420.20">
    <property type="match status" value="1"/>
</dbReference>
<dbReference type="SUPFAM" id="SSF111369">
    <property type="entry name" value="HlyD-like secretion proteins"/>
    <property type="match status" value="1"/>
</dbReference>
<evidence type="ECO:0000256" key="2">
    <source>
        <dbReference type="ARBA" id="ARBA00009477"/>
    </source>
</evidence>
<keyword evidence="4" id="KW-0175">Coiled coil</keyword>
<keyword evidence="3" id="KW-0813">Transport</keyword>
<accession>A0A316FWP4</accession>
<name>A0A316FWP4_9GAMM</name>
<dbReference type="Gene3D" id="2.40.50.100">
    <property type="match status" value="1"/>
</dbReference>
<feature type="domain" description="Multidrug resistance protein MdtA-like barrel-sandwich hybrid" evidence="6">
    <location>
        <begin position="75"/>
        <end position="192"/>
    </location>
</feature>
<evidence type="ECO:0000313" key="10">
    <source>
        <dbReference type="Proteomes" id="UP000245790"/>
    </source>
</evidence>
<feature type="signal peptide" evidence="5">
    <location>
        <begin position="1"/>
        <end position="33"/>
    </location>
</feature>
<dbReference type="InterPro" id="IPR058625">
    <property type="entry name" value="MdtA-like_BSH"/>
</dbReference>
<dbReference type="Pfam" id="PF25967">
    <property type="entry name" value="RND-MFP_C"/>
    <property type="match status" value="1"/>
</dbReference>
<dbReference type="GO" id="GO:1990281">
    <property type="term" value="C:efflux pump complex"/>
    <property type="evidence" value="ECO:0007669"/>
    <property type="project" value="TreeGrafter"/>
</dbReference>
<dbReference type="GO" id="GO:0015562">
    <property type="term" value="F:efflux transmembrane transporter activity"/>
    <property type="evidence" value="ECO:0007669"/>
    <property type="project" value="TreeGrafter"/>
</dbReference>
<dbReference type="Pfam" id="PF25917">
    <property type="entry name" value="BSH_RND"/>
    <property type="match status" value="1"/>
</dbReference>
<feature type="coiled-coil region" evidence="4">
    <location>
        <begin position="131"/>
        <end position="172"/>
    </location>
</feature>
<feature type="domain" description="Multidrug resistance protein MdtA-like C-terminal permuted SH3" evidence="8">
    <location>
        <begin position="300"/>
        <end position="358"/>
    </location>
</feature>
<proteinExistence type="inferred from homology"/>
<dbReference type="InterPro" id="IPR058792">
    <property type="entry name" value="Beta-barrel_RND_2"/>
</dbReference>
<organism evidence="9 10">
    <name type="scientific">Pleionea mediterranea</name>
    <dbReference type="NCBI Taxonomy" id="523701"/>
    <lineage>
        <taxon>Bacteria</taxon>
        <taxon>Pseudomonadati</taxon>
        <taxon>Pseudomonadota</taxon>
        <taxon>Gammaproteobacteria</taxon>
        <taxon>Oceanospirillales</taxon>
        <taxon>Pleioneaceae</taxon>
        <taxon>Pleionea</taxon>
    </lineage>
</organism>
<dbReference type="NCBIfam" id="TIGR01730">
    <property type="entry name" value="RND_mfp"/>
    <property type="match status" value="1"/>
</dbReference>
<comment type="subcellular location">
    <subcellularLocation>
        <location evidence="1">Cell envelope</location>
    </subcellularLocation>
</comment>
<gene>
    <name evidence="9" type="ORF">C8D97_10357</name>
</gene>